<gene>
    <name evidence="1" type="ORF">MJG53_009857</name>
</gene>
<dbReference type="EMBL" id="CM043035">
    <property type="protein sequence ID" value="KAI4581414.1"/>
    <property type="molecule type" value="Genomic_DNA"/>
</dbReference>
<dbReference type="Proteomes" id="UP001057279">
    <property type="component" value="Linkage Group LG10"/>
</dbReference>
<name>A0ACB9UV80_9CETA</name>
<reference evidence="1" key="1">
    <citation type="submission" date="2022-03" db="EMBL/GenBank/DDBJ databases">
        <title>Genomic analyses of argali, domestic sheep and their hybrids provide insights into chromosomal evolution, heterosis and genetic basis of agronomic traits.</title>
        <authorList>
            <person name="Li M."/>
        </authorList>
    </citation>
    <scope>NUCLEOTIDE SEQUENCE</scope>
    <source>
        <strain evidence="1">F1 hybrid</strain>
    </source>
</reference>
<organism evidence="1 2">
    <name type="scientific">Ovis ammon polii x Ovis aries</name>
    <dbReference type="NCBI Taxonomy" id="2918886"/>
    <lineage>
        <taxon>Eukaryota</taxon>
        <taxon>Metazoa</taxon>
        <taxon>Chordata</taxon>
        <taxon>Craniata</taxon>
        <taxon>Vertebrata</taxon>
        <taxon>Euteleostomi</taxon>
        <taxon>Mammalia</taxon>
        <taxon>Eutheria</taxon>
        <taxon>Laurasiatheria</taxon>
        <taxon>Artiodactyla</taxon>
        <taxon>Ruminantia</taxon>
        <taxon>Pecora</taxon>
        <taxon>Bovidae</taxon>
        <taxon>Caprinae</taxon>
        <taxon>Ovis</taxon>
    </lineage>
</organism>
<keyword evidence="2" id="KW-1185">Reference proteome</keyword>
<comment type="caution">
    <text evidence="1">The sequence shown here is derived from an EMBL/GenBank/DDBJ whole genome shotgun (WGS) entry which is preliminary data.</text>
</comment>
<proteinExistence type="predicted"/>
<sequence>MQRVSSAKRRKVDTEGKKARQREVDEEQAQKMRTVMAAMREQLNCYEVFRHSAFPKATIQHLNQAVAGTPVS</sequence>
<protein>
    <submittedName>
        <fullName evidence="1">Uncharacterized protein</fullName>
    </submittedName>
</protein>
<evidence type="ECO:0000313" key="1">
    <source>
        <dbReference type="EMBL" id="KAI4581414.1"/>
    </source>
</evidence>
<accession>A0ACB9UV80</accession>
<evidence type="ECO:0000313" key="2">
    <source>
        <dbReference type="Proteomes" id="UP001057279"/>
    </source>
</evidence>